<dbReference type="GO" id="GO:0070403">
    <property type="term" value="F:NAD+ binding"/>
    <property type="evidence" value="ECO:0007669"/>
    <property type="project" value="InterPro"/>
</dbReference>
<feature type="domain" description="Prephenate/arogenate dehydrogenase" evidence="4">
    <location>
        <begin position="101"/>
        <end position="363"/>
    </location>
</feature>
<dbReference type="OrthoDB" id="6198144at2"/>
<dbReference type="SUPFAM" id="SSF48179">
    <property type="entry name" value="6-phosphogluconate dehydrogenase C-terminal domain-like"/>
    <property type="match status" value="1"/>
</dbReference>
<dbReference type="InterPro" id="IPR011277">
    <property type="entry name" value="CM_T"/>
</dbReference>
<dbReference type="GO" id="GO:0005737">
    <property type="term" value="C:cytoplasm"/>
    <property type="evidence" value="ECO:0007669"/>
    <property type="project" value="UniProtKB-SubCell"/>
</dbReference>
<dbReference type="RefSeq" id="WP_068371238.1">
    <property type="nucleotide sequence ID" value="NZ_LSNE01000002.1"/>
</dbReference>
<keyword evidence="2" id="KW-0827">Tyrosine biosynthesis</keyword>
<dbReference type="UniPathway" id="UPA00122">
    <property type="reaction ID" value="UER00961"/>
</dbReference>
<comment type="pathway">
    <text evidence="2">Amino-acid biosynthesis; L-tyrosine biosynthesis; (4-hydroxyphenyl)pyruvate from prephenate (NAD(+) route): step 1/1.</text>
</comment>
<evidence type="ECO:0000259" key="3">
    <source>
        <dbReference type="PROSITE" id="PS51168"/>
    </source>
</evidence>
<dbReference type="PROSITE" id="PS51176">
    <property type="entry name" value="PDH_ADH"/>
    <property type="match status" value="1"/>
</dbReference>
<dbReference type="GO" id="GO:0046417">
    <property type="term" value="P:chorismate metabolic process"/>
    <property type="evidence" value="ECO:0007669"/>
    <property type="project" value="InterPro"/>
</dbReference>
<protein>
    <recommendedName>
        <fullName evidence="2">T-protein</fullName>
    </recommendedName>
</protein>
<dbReference type="EMBL" id="LSNE01000002">
    <property type="protein sequence ID" value="KXI30613.1"/>
    <property type="molecule type" value="Genomic_DNA"/>
</dbReference>
<dbReference type="Pfam" id="PF02153">
    <property type="entry name" value="PDH_N"/>
    <property type="match status" value="1"/>
</dbReference>
<evidence type="ECO:0000313" key="5">
    <source>
        <dbReference type="EMBL" id="KXI30613.1"/>
    </source>
</evidence>
<dbReference type="InterPro" id="IPR036291">
    <property type="entry name" value="NAD(P)-bd_dom_sf"/>
</dbReference>
<dbReference type="InterPro" id="IPR003099">
    <property type="entry name" value="Prephen_DH"/>
</dbReference>
<dbReference type="InterPro" id="IPR036263">
    <property type="entry name" value="Chorismate_II_sf"/>
</dbReference>
<dbReference type="PIRSF" id="PIRSF001499">
    <property type="entry name" value="Chor_mut_pdh_Tpr"/>
    <property type="match status" value="1"/>
</dbReference>
<sequence length="378" mass="42305">MTISPSALAELRIQIDAIDSQMVELLAQRAKLTVQVGQYKSQVGLPIYVPEREAELIAKRRQQAQDRGVSPVLVEDLLRRIMRESYHTQNVNYLCTNPQIKKIVVVGGYGALGSIFVDMFKRSGYPVTVLGQQDWSNAAEIFEDAGLVLVAVPIKITESIIAKLNNLPADCVLVDITSTKQKPLAAMLNVHQGPVLGLHPMFGPDVSSLVKQVVVVCHGRDESKYEWLLQQIRIWGAMLQVVDAQEHDEAMVFIQAMRHFCSFVFGAHLASENPDLKQLLSLSSPIYRLELAMVGRLFAQDPALYADIIFDNQSSVSLLSKFNQQFLKALALVETNNKAEFIEQFLQVGSWFGDYSKQSLIDSKKLLLKADDDRTWSE</sequence>
<dbReference type="InterPro" id="IPR046825">
    <property type="entry name" value="PDH_C"/>
</dbReference>
<dbReference type="PANTHER" id="PTHR21363">
    <property type="entry name" value="PREPHENATE DEHYDROGENASE"/>
    <property type="match status" value="1"/>
</dbReference>
<reference evidence="6" key="1">
    <citation type="submission" date="2016-02" db="EMBL/GenBank/DDBJ databases">
        <authorList>
            <person name="Schultz-Johansen M."/>
            <person name="Glaring M.A."/>
            <person name="Bech P.K."/>
            <person name="Stougaard P."/>
        </authorList>
    </citation>
    <scope>NUCLEOTIDE SEQUENCE [LARGE SCALE GENOMIC DNA]</scope>
    <source>
        <strain evidence="6">S66</strain>
    </source>
</reference>
<dbReference type="STRING" id="1799789.AX660_04010"/>
<dbReference type="GO" id="GO:0008977">
    <property type="term" value="F:prephenate dehydrogenase (NAD+) activity"/>
    <property type="evidence" value="ECO:0007669"/>
    <property type="project" value="InterPro"/>
</dbReference>
<dbReference type="GO" id="GO:0004665">
    <property type="term" value="F:prephenate dehydrogenase (NADP+) activity"/>
    <property type="evidence" value="ECO:0007669"/>
    <property type="project" value="InterPro"/>
</dbReference>
<evidence type="ECO:0000256" key="1">
    <source>
        <dbReference type="ARBA" id="ARBA00023002"/>
    </source>
</evidence>
<dbReference type="PANTHER" id="PTHR21363:SF0">
    <property type="entry name" value="PREPHENATE DEHYDROGENASE [NADP(+)]"/>
    <property type="match status" value="1"/>
</dbReference>
<comment type="pathway">
    <text evidence="2">Metabolic intermediate biosynthesis; prephenate biosynthesis; prephenate from chorismate: step 1/1.</text>
</comment>
<dbReference type="GO" id="GO:0006571">
    <property type="term" value="P:tyrosine biosynthetic process"/>
    <property type="evidence" value="ECO:0007669"/>
    <property type="project" value="UniProtKB-UniPathway"/>
</dbReference>
<comment type="subcellular location">
    <subcellularLocation>
        <location evidence="2">Cytoplasm</location>
    </subcellularLocation>
</comment>
<dbReference type="NCBIfam" id="NF008400">
    <property type="entry name" value="PRK11199.1"/>
    <property type="match status" value="1"/>
</dbReference>
<dbReference type="SMART" id="SM00830">
    <property type="entry name" value="CM_2"/>
    <property type="match status" value="1"/>
</dbReference>
<dbReference type="SUPFAM" id="SSF48600">
    <property type="entry name" value="Chorismate mutase II"/>
    <property type="match status" value="1"/>
</dbReference>
<gene>
    <name evidence="5" type="primary">tyrA</name>
    <name evidence="5" type="ORF">AX660_04010</name>
</gene>
<dbReference type="Pfam" id="PF20463">
    <property type="entry name" value="PDH_C"/>
    <property type="match status" value="1"/>
</dbReference>
<keyword evidence="2" id="KW-0057">Aromatic amino acid biosynthesis</keyword>
<name>A0A136A5W4_9ALTE</name>
<keyword evidence="2" id="KW-0413">Isomerase</keyword>
<dbReference type="GO" id="GO:0004106">
    <property type="term" value="F:chorismate mutase activity"/>
    <property type="evidence" value="ECO:0007669"/>
    <property type="project" value="InterPro"/>
</dbReference>
<feature type="domain" description="Chorismate mutase" evidence="3">
    <location>
        <begin position="2"/>
        <end position="93"/>
    </location>
</feature>
<comment type="caution">
    <text evidence="5">The sequence shown here is derived from an EMBL/GenBank/DDBJ whole genome shotgun (WGS) entry which is preliminary data.</text>
</comment>
<evidence type="ECO:0000256" key="2">
    <source>
        <dbReference type="PIRNR" id="PIRNR001499"/>
    </source>
</evidence>
<dbReference type="AlphaFoldDB" id="A0A136A5W4"/>
<dbReference type="InterPro" id="IPR050812">
    <property type="entry name" value="Preph/Arog_dehydrog"/>
</dbReference>
<accession>A0A136A5W4</accession>
<dbReference type="InterPro" id="IPR008244">
    <property type="entry name" value="Chor_mut/prephenate_DH_T"/>
</dbReference>
<dbReference type="SUPFAM" id="SSF51735">
    <property type="entry name" value="NAD(P)-binding Rossmann-fold domains"/>
    <property type="match status" value="1"/>
</dbReference>
<keyword evidence="1 2" id="KW-0560">Oxidoreductase</keyword>
<dbReference type="Pfam" id="PF01817">
    <property type="entry name" value="CM_2"/>
    <property type="match status" value="1"/>
</dbReference>
<dbReference type="Gene3D" id="1.20.59.10">
    <property type="entry name" value="Chorismate mutase"/>
    <property type="match status" value="1"/>
</dbReference>
<dbReference type="InterPro" id="IPR002701">
    <property type="entry name" value="CM_II_prokaryot"/>
</dbReference>
<keyword evidence="2" id="KW-0963">Cytoplasm</keyword>
<dbReference type="PROSITE" id="PS51168">
    <property type="entry name" value="CHORISMATE_MUT_2"/>
    <property type="match status" value="1"/>
</dbReference>
<dbReference type="Proteomes" id="UP000070299">
    <property type="component" value="Unassembled WGS sequence"/>
</dbReference>
<dbReference type="InterPro" id="IPR036979">
    <property type="entry name" value="CM_dom_sf"/>
</dbReference>
<dbReference type="UniPathway" id="UPA00120">
    <property type="reaction ID" value="UER00203"/>
</dbReference>
<dbReference type="InterPro" id="IPR046826">
    <property type="entry name" value="PDH_N"/>
</dbReference>
<evidence type="ECO:0000313" key="6">
    <source>
        <dbReference type="Proteomes" id="UP000070299"/>
    </source>
</evidence>
<proteinExistence type="predicted"/>
<dbReference type="NCBIfam" id="TIGR01799">
    <property type="entry name" value="CM_T"/>
    <property type="match status" value="1"/>
</dbReference>
<keyword evidence="2" id="KW-0028">Amino-acid biosynthesis</keyword>
<keyword evidence="6" id="KW-1185">Reference proteome</keyword>
<dbReference type="Gene3D" id="1.10.3660.10">
    <property type="entry name" value="6-phosphogluconate dehydrogenase C-terminal like domain"/>
    <property type="match status" value="1"/>
</dbReference>
<dbReference type="Gene3D" id="3.40.50.720">
    <property type="entry name" value="NAD(P)-binding Rossmann-like Domain"/>
    <property type="match status" value="1"/>
</dbReference>
<evidence type="ECO:0000259" key="4">
    <source>
        <dbReference type="PROSITE" id="PS51176"/>
    </source>
</evidence>
<keyword evidence="2" id="KW-0520">NAD</keyword>
<organism evidence="5 6">
    <name type="scientific">Paraglaciecola hydrolytica</name>
    <dbReference type="NCBI Taxonomy" id="1799789"/>
    <lineage>
        <taxon>Bacteria</taxon>
        <taxon>Pseudomonadati</taxon>
        <taxon>Pseudomonadota</taxon>
        <taxon>Gammaproteobacteria</taxon>
        <taxon>Alteromonadales</taxon>
        <taxon>Alteromonadaceae</taxon>
        <taxon>Paraglaciecola</taxon>
    </lineage>
</organism>
<dbReference type="InterPro" id="IPR008927">
    <property type="entry name" value="6-PGluconate_DH-like_C_sf"/>
</dbReference>